<dbReference type="EMBL" id="JABWDY010034067">
    <property type="protein sequence ID" value="KAF5182970.1"/>
    <property type="molecule type" value="Genomic_DNA"/>
</dbReference>
<evidence type="ECO:0000313" key="2">
    <source>
        <dbReference type="Proteomes" id="UP000554482"/>
    </source>
</evidence>
<dbReference type="Proteomes" id="UP000554482">
    <property type="component" value="Unassembled WGS sequence"/>
</dbReference>
<comment type="caution">
    <text evidence="1">The sequence shown here is derived from an EMBL/GenBank/DDBJ whole genome shotgun (WGS) entry which is preliminary data.</text>
</comment>
<sequence>MFFPKRIPDFSKFMVSPVIPAKVSRMFLIVRASSIVARLKMKISSAKRRWLIGGPVLEILAPVKFPLSSFCLMRRLRTSIQMMKRRGDRGSPCLKPLVD</sequence>
<organism evidence="1 2">
    <name type="scientific">Thalictrum thalictroides</name>
    <name type="common">Rue-anemone</name>
    <name type="synonym">Anemone thalictroides</name>
    <dbReference type="NCBI Taxonomy" id="46969"/>
    <lineage>
        <taxon>Eukaryota</taxon>
        <taxon>Viridiplantae</taxon>
        <taxon>Streptophyta</taxon>
        <taxon>Embryophyta</taxon>
        <taxon>Tracheophyta</taxon>
        <taxon>Spermatophyta</taxon>
        <taxon>Magnoliopsida</taxon>
        <taxon>Ranunculales</taxon>
        <taxon>Ranunculaceae</taxon>
        <taxon>Thalictroideae</taxon>
        <taxon>Thalictrum</taxon>
    </lineage>
</organism>
<gene>
    <name evidence="1" type="ORF">FRX31_027443</name>
</gene>
<accession>A0A7J6VFH8</accession>
<evidence type="ECO:0000313" key="1">
    <source>
        <dbReference type="EMBL" id="KAF5182970.1"/>
    </source>
</evidence>
<protein>
    <submittedName>
        <fullName evidence="1">Uncharacterized protein</fullName>
    </submittedName>
</protein>
<name>A0A7J6VFH8_THATH</name>
<keyword evidence="2" id="KW-1185">Reference proteome</keyword>
<proteinExistence type="predicted"/>
<dbReference type="AlphaFoldDB" id="A0A7J6VFH8"/>
<reference evidence="1 2" key="1">
    <citation type="submission" date="2020-06" db="EMBL/GenBank/DDBJ databases">
        <title>Transcriptomic and genomic resources for Thalictrum thalictroides and T. hernandezii: Facilitating candidate gene discovery in an emerging model plant lineage.</title>
        <authorList>
            <person name="Arias T."/>
            <person name="Riano-Pachon D.M."/>
            <person name="Di Stilio V.S."/>
        </authorList>
    </citation>
    <scope>NUCLEOTIDE SEQUENCE [LARGE SCALE GENOMIC DNA]</scope>
    <source>
        <strain evidence="2">cv. WT478/WT964</strain>
        <tissue evidence="1">Leaves</tissue>
    </source>
</reference>